<reference evidence="3" key="1">
    <citation type="submission" date="2016-10" db="EMBL/GenBank/DDBJ databases">
        <title>Uncovering the secondary metabolism of Penicillium species provides insights into the evolution of 6-MSA pathways.</title>
        <authorList>
            <person name="Nielsen J.C."/>
            <person name="Nielsen J."/>
        </authorList>
    </citation>
    <scope>NUCLEOTIDE SEQUENCE [LARGE SCALE GENOMIC DNA]</scope>
    <source>
        <strain evidence="3">IBT 13039</strain>
    </source>
</reference>
<feature type="compositionally biased region" description="Basic and acidic residues" evidence="1">
    <location>
        <begin position="141"/>
        <end position="150"/>
    </location>
</feature>
<name>A0A1V6WIQ6_PENNA</name>
<dbReference type="STRING" id="60175.A0A1V6WIQ6"/>
<organism evidence="3 4">
    <name type="scientific">Penicillium nalgiovense</name>
    <dbReference type="NCBI Taxonomy" id="60175"/>
    <lineage>
        <taxon>Eukaryota</taxon>
        <taxon>Fungi</taxon>
        <taxon>Dikarya</taxon>
        <taxon>Ascomycota</taxon>
        <taxon>Pezizomycotina</taxon>
        <taxon>Eurotiomycetes</taxon>
        <taxon>Eurotiomycetidae</taxon>
        <taxon>Eurotiales</taxon>
        <taxon>Aspergillaceae</taxon>
        <taxon>Penicillium</taxon>
    </lineage>
</organism>
<evidence type="ECO:0000313" key="3">
    <source>
        <dbReference type="EMBL" id="OQE62784.1"/>
    </source>
</evidence>
<dbReference type="Proteomes" id="UP000191691">
    <property type="component" value="Unassembled WGS sequence"/>
</dbReference>
<dbReference type="AlphaFoldDB" id="A0A1V6WIQ6"/>
<dbReference type="Proteomes" id="UP001153461">
    <property type="component" value="Unassembled WGS sequence"/>
</dbReference>
<feature type="compositionally biased region" description="Polar residues" evidence="1">
    <location>
        <begin position="36"/>
        <end position="59"/>
    </location>
</feature>
<proteinExistence type="predicted"/>
<evidence type="ECO:0000313" key="2">
    <source>
        <dbReference type="EMBL" id="CAG8154407.1"/>
    </source>
</evidence>
<evidence type="ECO:0000313" key="4">
    <source>
        <dbReference type="Proteomes" id="UP000191691"/>
    </source>
</evidence>
<dbReference type="EMBL" id="CAJVNV010000318">
    <property type="protein sequence ID" value="CAG8154407.1"/>
    <property type="molecule type" value="Genomic_DNA"/>
</dbReference>
<accession>A0A1V6WIQ6</accession>
<reference evidence="2" key="3">
    <citation type="submission" date="2021-07" db="EMBL/GenBank/DDBJ databases">
        <authorList>
            <person name="Branca A.L. A."/>
        </authorList>
    </citation>
    <scope>NUCLEOTIDE SEQUENCE</scope>
</reference>
<keyword evidence="4" id="KW-1185">Reference proteome</keyword>
<feature type="region of interest" description="Disordered" evidence="1">
    <location>
        <begin position="1"/>
        <end position="86"/>
    </location>
</feature>
<gene>
    <name evidence="3" type="ORF">PENNAL_c0260G07113</name>
    <name evidence="2" type="ORF">PNAL_LOCUS6186</name>
</gene>
<comment type="caution">
    <text evidence="3">The sequence shown here is derived from an EMBL/GenBank/DDBJ whole genome shotgun (WGS) entry which is preliminary data.</text>
</comment>
<dbReference type="OrthoDB" id="10021397at2759"/>
<sequence length="150" mass="16964">MAFSVPADEDTQNDFLRLRDRTPSVAPTPGYFGHESTPTSGFFSPNPSQAPDESSSSLHHAQPDPVGFPHMVEHDDEGSPEEQPQERIQYRIEWKVTLNRRVVAKDTVQDLVQLPSFCWPRIQGEADKILRGSPRPPGQTRRYDRGGLRK</sequence>
<feature type="region of interest" description="Disordered" evidence="1">
    <location>
        <begin position="128"/>
        <end position="150"/>
    </location>
</feature>
<evidence type="ECO:0000256" key="1">
    <source>
        <dbReference type="SAM" id="MobiDB-lite"/>
    </source>
</evidence>
<protein>
    <submittedName>
        <fullName evidence="3">Uncharacterized protein</fullName>
    </submittedName>
</protein>
<dbReference type="EMBL" id="MOOB01000260">
    <property type="protein sequence ID" value="OQE62784.1"/>
    <property type="molecule type" value="Genomic_DNA"/>
</dbReference>
<reference evidence="4" key="2">
    <citation type="journal article" date="2017" name="Nat. Microbiol.">
        <title>Global analysis of biosynthetic gene clusters reveals vast potential of secondary metabolite production in Penicillium species.</title>
        <authorList>
            <person name="Nielsen J.C."/>
            <person name="Grijseels S."/>
            <person name="Prigent S."/>
            <person name="Ji B."/>
            <person name="Dainat J."/>
            <person name="Nielsen K.F."/>
            <person name="Frisvad J.C."/>
            <person name="Workman M."/>
            <person name="Nielsen J."/>
        </authorList>
    </citation>
    <scope>NUCLEOTIDE SEQUENCE [LARGE SCALE GENOMIC DNA]</scope>
    <source>
        <strain evidence="4">IBT 13039</strain>
    </source>
</reference>